<sequence length="45" mass="4950">MAEFSLAHIAHSNDSEDADVWMSDFQSTEVGKTTSRSYCPGSIKL</sequence>
<name>A0A0E9S6P0_ANGAN</name>
<reference evidence="1" key="1">
    <citation type="submission" date="2014-11" db="EMBL/GenBank/DDBJ databases">
        <authorList>
            <person name="Amaro Gonzalez C."/>
        </authorList>
    </citation>
    <scope>NUCLEOTIDE SEQUENCE</scope>
</reference>
<dbReference type="EMBL" id="GBXM01072359">
    <property type="protein sequence ID" value="JAH36218.1"/>
    <property type="molecule type" value="Transcribed_RNA"/>
</dbReference>
<accession>A0A0E9S6P0</accession>
<proteinExistence type="predicted"/>
<protein>
    <submittedName>
        <fullName evidence="1">Uncharacterized protein</fullName>
    </submittedName>
</protein>
<organism evidence="1">
    <name type="scientific">Anguilla anguilla</name>
    <name type="common">European freshwater eel</name>
    <name type="synonym">Muraena anguilla</name>
    <dbReference type="NCBI Taxonomy" id="7936"/>
    <lineage>
        <taxon>Eukaryota</taxon>
        <taxon>Metazoa</taxon>
        <taxon>Chordata</taxon>
        <taxon>Craniata</taxon>
        <taxon>Vertebrata</taxon>
        <taxon>Euteleostomi</taxon>
        <taxon>Actinopterygii</taxon>
        <taxon>Neopterygii</taxon>
        <taxon>Teleostei</taxon>
        <taxon>Anguilliformes</taxon>
        <taxon>Anguillidae</taxon>
        <taxon>Anguilla</taxon>
    </lineage>
</organism>
<reference evidence="1" key="2">
    <citation type="journal article" date="2015" name="Fish Shellfish Immunol.">
        <title>Early steps in the European eel (Anguilla anguilla)-Vibrio vulnificus interaction in the gills: Role of the RtxA13 toxin.</title>
        <authorList>
            <person name="Callol A."/>
            <person name="Pajuelo D."/>
            <person name="Ebbesson L."/>
            <person name="Teles M."/>
            <person name="MacKenzie S."/>
            <person name="Amaro C."/>
        </authorList>
    </citation>
    <scope>NUCLEOTIDE SEQUENCE</scope>
</reference>
<dbReference type="AlphaFoldDB" id="A0A0E9S6P0"/>
<evidence type="ECO:0000313" key="1">
    <source>
        <dbReference type="EMBL" id="JAH36218.1"/>
    </source>
</evidence>